<dbReference type="Proteomes" id="UP000282087">
    <property type="component" value="Unassembled WGS sequence"/>
</dbReference>
<dbReference type="EMBL" id="QLLG01000528">
    <property type="protein sequence ID" value="RMX62698.1"/>
    <property type="molecule type" value="Genomic_DNA"/>
</dbReference>
<dbReference type="Pfam" id="PF14223">
    <property type="entry name" value="Retrotran_gag_2"/>
    <property type="match status" value="1"/>
</dbReference>
<proteinExistence type="predicted"/>
<evidence type="ECO:0000313" key="2">
    <source>
        <dbReference type="Proteomes" id="UP000282087"/>
    </source>
</evidence>
<organism evidence="1 2">
    <name type="scientific">Peronospora effusa</name>
    <dbReference type="NCBI Taxonomy" id="542832"/>
    <lineage>
        <taxon>Eukaryota</taxon>
        <taxon>Sar</taxon>
        <taxon>Stramenopiles</taxon>
        <taxon>Oomycota</taxon>
        <taxon>Peronosporomycetes</taxon>
        <taxon>Peronosporales</taxon>
        <taxon>Peronosporaceae</taxon>
        <taxon>Peronospora</taxon>
    </lineage>
</organism>
<dbReference type="VEuPathDB" id="FungiDB:DD237_004286"/>
<accession>A0A3M6V7D8</accession>
<dbReference type="AlphaFoldDB" id="A0A3M6V7D8"/>
<reference evidence="1 2" key="1">
    <citation type="submission" date="2018-06" db="EMBL/GenBank/DDBJ databases">
        <title>Comparative genomics of downy mildews reveals potential adaptations to biotrophy.</title>
        <authorList>
            <person name="Fletcher K."/>
            <person name="Klosterman S.J."/>
            <person name="Derevnina L."/>
            <person name="Martin F."/>
            <person name="Koike S."/>
            <person name="Reyes Chin-Wo S."/>
            <person name="Mou B."/>
            <person name="Michelmore R."/>
        </authorList>
    </citation>
    <scope>NUCLEOTIDE SEQUENCE [LARGE SCALE GENOMIC DNA]</scope>
    <source>
        <strain evidence="1 2">R14</strain>
    </source>
</reference>
<gene>
    <name evidence="1" type="ORF">DD238_008524</name>
</gene>
<sequence>MILKIDDGVTMTQHLAKFDELMVGLHSLDESIDEAWQLVSLLSSLPAEYEIIAPIVEKDKDVTIIEMKEKLLEEYERKKTKEATERALKATTHRVKSKFARFDKGGRNNGRKENVSRKRSGFKGKYYNCDKFGHMSGTAHTLRSLAKMRGRYLCCWGESIIRVADRQWCDGTKDAAPRRLVRLQEPRDKD</sequence>
<name>A0A3M6V7D8_9STRA</name>
<protein>
    <submittedName>
        <fullName evidence="1">Uncharacterized protein</fullName>
    </submittedName>
</protein>
<comment type="caution">
    <text evidence="1">The sequence shown here is derived from an EMBL/GenBank/DDBJ whole genome shotgun (WGS) entry which is preliminary data.</text>
</comment>
<evidence type="ECO:0000313" key="1">
    <source>
        <dbReference type="EMBL" id="RMX62698.1"/>
    </source>
</evidence>
<keyword evidence="2" id="KW-1185">Reference proteome</keyword>